<proteinExistence type="predicted"/>
<accession>A0A0D0B0E1</accession>
<evidence type="ECO:0000256" key="1">
    <source>
        <dbReference type="SAM" id="MobiDB-lite"/>
    </source>
</evidence>
<keyword evidence="3" id="KW-1185">Reference proteome</keyword>
<organism evidence="2 3">
    <name type="scientific">Suillus luteus UH-Slu-Lm8-n1</name>
    <dbReference type="NCBI Taxonomy" id="930992"/>
    <lineage>
        <taxon>Eukaryota</taxon>
        <taxon>Fungi</taxon>
        <taxon>Dikarya</taxon>
        <taxon>Basidiomycota</taxon>
        <taxon>Agaricomycotina</taxon>
        <taxon>Agaricomycetes</taxon>
        <taxon>Agaricomycetidae</taxon>
        <taxon>Boletales</taxon>
        <taxon>Suillineae</taxon>
        <taxon>Suillaceae</taxon>
        <taxon>Suillus</taxon>
    </lineage>
</organism>
<evidence type="ECO:0000313" key="3">
    <source>
        <dbReference type="Proteomes" id="UP000054485"/>
    </source>
</evidence>
<dbReference type="Proteomes" id="UP000054485">
    <property type="component" value="Unassembled WGS sequence"/>
</dbReference>
<gene>
    <name evidence="2" type="ORF">CY34DRAFT_15644</name>
</gene>
<reference evidence="2 3" key="1">
    <citation type="submission" date="2014-04" db="EMBL/GenBank/DDBJ databases">
        <authorList>
            <consortium name="DOE Joint Genome Institute"/>
            <person name="Kuo A."/>
            <person name="Ruytinx J."/>
            <person name="Rineau F."/>
            <person name="Colpaert J."/>
            <person name="Kohler A."/>
            <person name="Nagy L.G."/>
            <person name="Floudas D."/>
            <person name="Copeland A."/>
            <person name="Barry K.W."/>
            <person name="Cichocki N."/>
            <person name="Veneault-Fourrey C."/>
            <person name="LaButti K."/>
            <person name="Lindquist E.A."/>
            <person name="Lipzen A."/>
            <person name="Lundell T."/>
            <person name="Morin E."/>
            <person name="Murat C."/>
            <person name="Sun H."/>
            <person name="Tunlid A."/>
            <person name="Henrissat B."/>
            <person name="Grigoriev I.V."/>
            <person name="Hibbett D.S."/>
            <person name="Martin F."/>
            <person name="Nordberg H.P."/>
            <person name="Cantor M.N."/>
            <person name="Hua S.X."/>
        </authorList>
    </citation>
    <scope>NUCLEOTIDE SEQUENCE [LARGE SCALE GENOMIC DNA]</scope>
    <source>
        <strain evidence="2 3">UH-Slu-Lm8-n1</strain>
    </source>
</reference>
<name>A0A0D0B0E1_9AGAM</name>
<dbReference type="InParanoid" id="A0A0D0B0E1"/>
<sequence length="129" mass="14352">MVPPTEPLIEHSDAASVSHPRPLVENRHAGGIIVTHARNSAPIYERSDANYDFEMDDSAMDDSEVDDSEMDISEMDDSEEEEYCPRIYLLLVVSNVQNRVSGQAELCVAPLSKARGCAWDAEVTRHFAD</sequence>
<feature type="region of interest" description="Disordered" evidence="1">
    <location>
        <begin position="59"/>
        <end position="79"/>
    </location>
</feature>
<reference evidence="3" key="2">
    <citation type="submission" date="2015-01" db="EMBL/GenBank/DDBJ databases">
        <title>Evolutionary Origins and Diversification of the Mycorrhizal Mutualists.</title>
        <authorList>
            <consortium name="DOE Joint Genome Institute"/>
            <consortium name="Mycorrhizal Genomics Consortium"/>
            <person name="Kohler A."/>
            <person name="Kuo A."/>
            <person name="Nagy L.G."/>
            <person name="Floudas D."/>
            <person name="Copeland A."/>
            <person name="Barry K.W."/>
            <person name="Cichocki N."/>
            <person name="Veneault-Fourrey C."/>
            <person name="LaButti K."/>
            <person name="Lindquist E.A."/>
            <person name="Lipzen A."/>
            <person name="Lundell T."/>
            <person name="Morin E."/>
            <person name="Murat C."/>
            <person name="Riley R."/>
            <person name="Ohm R."/>
            <person name="Sun H."/>
            <person name="Tunlid A."/>
            <person name="Henrissat B."/>
            <person name="Grigoriev I.V."/>
            <person name="Hibbett D.S."/>
            <person name="Martin F."/>
        </authorList>
    </citation>
    <scope>NUCLEOTIDE SEQUENCE [LARGE SCALE GENOMIC DNA]</scope>
    <source>
        <strain evidence="3">UH-Slu-Lm8-n1</strain>
    </source>
</reference>
<evidence type="ECO:0000313" key="2">
    <source>
        <dbReference type="EMBL" id="KIK37523.1"/>
    </source>
</evidence>
<dbReference type="HOGENOM" id="CLU_1950232_0_0_1"/>
<dbReference type="AlphaFoldDB" id="A0A0D0B0E1"/>
<dbReference type="EMBL" id="KN835445">
    <property type="protein sequence ID" value="KIK37523.1"/>
    <property type="molecule type" value="Genomic_DNA"/>
</dbReference>
<protein>
    <submittedName>
        <fullName evidence="2">Uncharacterized protein</fullName>
    </submittedName>
</protein>